<dbReference type="PANTHER" id="PTHR30386:SF24">
    <property type="entry name" value="MULTIDRUG RESISTANCE EFFLUX PUMP"/>
    <property type="match status" value="1"/>
</dbReference>
<organism evidence="2 3">
    <name type="scientific">Rhizobium phaseoli</name>
    <dbReference type="NCBI Taxonomy" id="396"/>
    <lineage>
        <taxon>Bacteria</taxon>
        <taxon>Pseudomonadati</taxon>
        <taxon>Pseudomonadota</taxon>
        <taxon>Alphaproteobacteria</taxon>
        <taxon>Hyphomicrobiales</taxon>
        <taxon>Rhizobiaceae</taxon>
        <taxon>Rhizobium/Agrobacterium group</taxon>
        <taxon>Rhizobium</taxon>
    </lineage>
</organism>
<evidence type="ECO:0000256" key="1">
    <source>
        <dbReference type="SAM" id="Phobius"/>
    </source>
</evidence>
<dbReference type="InterPro" id="IPR050739">
    <property type="entry name" value="MFP"/>
</dbReference>
<evidence type="ECO:0000313" key="2">
    <source>
        <dbReference type="EMBL" id="NEJ75041.1"/>
    </source>
</evidence>
<dbReference type="PANTHER" id="PTHR30386">
    <property type="entry name" value="MEMBRANE FUSION SUBUNIT OF EMRAB-TOLC MULTIDRUG EFFLUX PUMP"/>
    <property type="match status" value="1"/>
</dbReference>
<evidence type="ECO:0000313" key="3">
    <source>
        <dbReference type="Proteomes" id="UP000471753"/>
    </source>
</evidence>
<dbReference type="Proteomes" id="UP000471753">
    <property type="component" value="Unassembled WGS sequence"/>
</dbReference>
<protein>
    <submittedName>
        <fullName evidence="2">Biotin/lipoyl-binding protein</fullName>
    </submittedName>
</protein>
<dbReference type="Gene3D" id="2.40.50.100">
    <property type="match status" value="1"/>
</dbReference>
<dbReference type="EMBL" id="WUFT01000142">
    <property type="protein sequence ID" value="NEJ75041.1"/>
    <property type="molecule type" value="Genomic_DNA"/>
</dbReference>
<keyword evidence="1" id="KW-1133">Transmembrane helix</keyword>
<name>A0A7K3UNS5_9HYPH</name>
<reference evidence="2 3" key="1">
    <citation type="submission" date="2019-12" db="EMBL/GenBank/DDBJ databases">
        <title>Rhizobium genotypes associated with high levels of biological nitrogen fixation by grain legumes in a temperate-maritime cropping system.</title>
        <authorList>
            <person name="Maluk M."/>
            <person name="Francesc Ferrando Molina F."/>
            <person name="Lopez Del Egido L."/>
            <person name="Lafos M."/>
            <person name="Langarica-Fuentes A."/>
            <person name="Gebre Yohannes G."/>
            <person name="Young M.W."/>
            <person name="Martin P."/>
            <person name="Gantlett R."/>
            <person name="Kenicer G."/>
            <person name="Hawes C."/>
            <person name="Begg G.S."/>
            <person name="Quilliam R.S."/>
            <person name="Squire G.R."/>
            <person name="Poole P.S."/>
            <person name="Young P.W."/>
            <person name="Iannetta P.M."/>
            <person name="James E.K."/>
        </authorList>
    </citation>
    <scope>NUCLEOTIDE SEQUENCE [LARGE SCALE GENOMIC DNA]</scope>
    <source>
        <strain evidence="2 3">JHI366</strain>
    </source>
</reference>
<proteinExistence type="predicted"/>
<feature type="non-terminal residue" evidence="2">
    <location>
        <position position="98"/>
    </location>
</feature>
<dbReference type="AlphaFoldDB" id="A0A7K3UNS5"/>
<accession>A0A7K3UNS5</accession>
<comment type="caution">
    <text evidence="2">The sequence shown here is derived from an EMBL/GenBank/DDBJ whole genome shotgun (WGS) entry which is preliminary data.</text>
</comment>
<gene>
    <name evidence="2" type="ORF">GR197_31780</name>
</gene>
<sequence length="98" mass="10504">MSTTPSIAPPSVAGAAKQTRSIPWMLLAVITVVVVVAAAASYWFFVGRFVETTDDAYVGGDVTVLAPKVNGFVNDVLVQDNQYVKAGQVLIRLDARDY</sequence>
<keyword evidence="1" id="KW-0812">Transmembrane</keyword>
<keyword evidence="1" id="KW-0472">Membrane</keyword>
<feature type="transmembrane region" description="Helical" evidence="1">
    <location>
        <begin position="24"/>
        <end position="45"/>
    </location>
</feature>
<dbReference type="RefSeq" id="WP_164016664.1">
    <property type="nucleotide sequence ID" value="NZ_WUFT01000142.1"/>
</dbReference>
<dbReference type="SUPFAM" id="SSF111369">
    <property type="entry name" value="HlyD-like secretion proteins"/>
    <property type="match status" value="1"/>
</dbReference>